<feature type="transmembrane region" description="Helical" evidence="8">
    <location>
        <begin position="40"/>
        <end position="60"/>
    </location>
</feature>
<organism evidence="9 10">
    <name type="scientific">Flavobacterium micromati</name>
    <dbReference type="NCBI Taxonomy" id="229205"/>
    <lineage>
        <taxon>Bacteria</taxon>
        <taxon>Pseudomonadati</taxon>
        <taxon>Bacteroidota</taxon>
        <taxon>Flavobacteriia</taxon>
        <taxon>Flavobacteriales</taxon>
        <taxon>Flavobacteriaceae</taxon>
        <taxon>Flavobacterium</taxon>
    </lineage>
</organism>
<reference evidence="10" key="1">
    <citation type="submission" date="2016-11" db="EMBL/GenBank/DDBJ databases">
        <authorList>
            <person name="Varghese N."/>
            <person name="Submissions S."/>
        </authorList>
    </citation>
    <scope>NUCLEOTIDE SEQUENCE [LARGE SCALE GENOMIC DNA]</scope>
    <source>
        <strain evidence="10">DSM 17659</strain>
    </source>
</reference>
<feature type="transmembrane region" description="Helical" evidence="8">
    <location>
        <begin position="226"/>
        <end position="244"/>
    </location>
</feature>
<keyword evidence="5 8" id="KW-0812">Transmembrane</keyword>
<evidence type="ECO:0000256" key="2">
    <source>
        <dbReference type="ARBA" id="ARBA00009142"/>
    </source>
</evidence>
<proteinExistence type="inferred from homology"/>
<evidence type="ECO:0000256" key="1">
    <source>
        <dbReference type="ARBA" id="ARBA00004651"/>
    </source>
</evidence>
<evidence type="ECO:0000313" key="10">
    <source>
        <dbReference type="Proteomes" id="UP000184020"/>
    </source>
</evidence>
<feature type="transmembrane region" description="Helical" evidence="8">
    <location>
        <begin position="12"/>
        <end position="34"/>
    </location>
</feature>
<evidence type="ECO:0000256" key="5">
    <source>
        <dbReference type="ARBA" id="ARBA00022692"/>
    </source>
</evidence>
<feature type="transmembrane region" description="Helical" evidence="8">
    <location>
        <begin position="104"/>
        <end position="122"/>
    </location>
</feature>
<feature type="transmembrane region" description="Helical" evidence="8">
    <location>
        <begin position="170"/>
        <end position="189"/>
    </location>
</feature>
<feature type="transmembrane region" description="Helical" evidence="8">
    <location>
        <begin position="201"/>
        <end position="220"/>
    </location>
</feature>
<dbReference type="AlphaFoldDB" id="A0A1M5J459"/>
<dbReference type="Pfam" id="PF01925">
    <property type="entry name" value="TauE"/>
    <property type="match status" value="1"/>
</dbReference>
<feature type="transmembrane region" description="Helical" evidence="8">
    <location>
        <begin position="134"/>
        <end position="158"/>
    </location>
</feature>
<protein>
    <recommendedName>
        <fullName evidence="8">Probable membrane transporter protein</fullName>
    </recommendedName>
</protein>
<dbReference type="Proteomes" id="UP000184020">
    <property type="component" value="Unassembled WGS sequence"/>
</dbReference>
<dbReference type="GO" id="GO:0005886">
    <property type="term" value="C:plasma membrane"/>
    <property type="evidence" value="ECO:0007669"/>
    <property type="project" value="UniProtKB-SubCell"/>
</dbReference>
<comment type="subcellular location">
    <subcellularLocation>
        <location evidence="1 8">Cell membrane</location>
        <topology evidence="1 8">Multi-pass membrane protein</topology>
    </subcellularLocation>
</comment>
<evidence type="ECO:0000256" key="4">
    <source>
        <dbReference type="ARBA" id="ARBA00022475"/>
    </source>
</evidence>
<keyword evidence="4 8" id="KW-1003">Cell membrane</keyword>
<evidence type="ECO:0000313" key="9">
    <source>
        <dbReference type="EMBL" id="SHG35311.1"/>
    </source>
</evidence>
<keyword evidence="7 8" id="KW-0472">Membrane</keyword>
<keyword evidence="3" id="KW-0813">Transport</keyword>
<sequence>MQHYFCIMDLMLVLLILGIFFGFFVQTITGFAGALVALPFLLFVMPLVEAVCYISIFYSISTPVYFYREWKNMDKLLLRKLLVTSVIGLIIGSIILVFGQPTILKKALGLFIIFFVLNTLINKNPKQLSSNIQFVLGIFGGFFSGVFSTGGPLYAIIIRNETNDVKVFRATMFGILGVVSIMRISVLIAEGALTTIELHNSLYVLPFFVAALYLGKKAYLKLDEKILRKLILSLLFISGIILIVKN</sequence>
<accession>A0A1M5J459</accession>
<evidence type="ECO:0000256" key="6">
    <source>
        <dbReference type="ARBA" id="ARBA00022989"/>
    </source>
</evidence>
<evidence type="ECO:0000256" key="3">
    <source>
        <dbReference type="ARBA" id="ARBA00022448"/>
    </source>
</evidence>
<dbReference type="PANTHER" id="PTHR30269">
    <property type="entry name" value="TRANSMEMBRANE PROTEIN YFCA"/>
    <property type="match status" value="1"/>
</dbReference>
<dbReference type="EMBL" id="FQWF01000005">
    <property type="protein sequence ID" value="SHG35311.1"/>
    <property type="molecule type" value="Genomic_DNA"/>
</dbReference>
<dbReference type="InterPro" id="IPR052017">
    <property type="entry name" value="TSUP"/>
</dbReference>
<evidence type="ECO:0000256" key="7">
    <source>
        <dbReference type="ARBA" id="ARBA00023136"/>
    </source>
</evidence>
<comment type="similarity">
    <text evidence="2 8">Belongs to the 4-toluene sulfonate uptake permease (TSUP) (TC 2.A.102) family.</text>
</comment>
<dbReference type="InterPro" id="IPR002781">
    <property type="entry name" value="TM_pro_TauE-like"/>
</dbReference>
<keyword evidence="10" id="KW-1185">Reference proteome</keyword>
<gene>
    <name evidence="9" type="ORF">SAMN05444372_10532</name>
</gene>
<dbReference type="PANTHER" id="PTHR30269:SF37">
    <property type="entry name" value="MEMBRANE TRANSPORTER PROTEIN"/>
    <property type="match status" value="1"/>
</dbReference>
<keyword evidence="6 8" id="KW-1133">Transmembrane helix</keyword>
<dbReference type="STRING" id="229205.SAMN05444372_10532"/>
<feature type="transmembrane region" description="Helical" evidence="8">
    <location>
        <begin position="81"/>
        <end position="98"/>
    </location>
</feature>
<evidence type="ECO:0000256" key="8">
    <source>
        <dbReference type="RuleBase" id="RU363041"/>
    </source>
</evidence>
<name>A0A1M5J459_9FLAO</name>